<proteinExistence type="predicted"/>
<dbReference type="Proteomes" id="UP000258104">
    <property type="component" value="Segment"/>
</dbReference>
<accession>A0A345MKF3</accession>
<sequence length="252" mass="28283">MGIIDILASGNYITYNKVIAKKLGIDEAIVFGEMCSKQAIYGECFFIQMDRIMEDTCLTEYRVRNAIKSLKSCGIITVSKKGVPAKNYYSVCQDEVIDMLNLHQTSSIKFDRTGYDKFGSTSDVESDSAKEKTRIEDKNRIQTTSSAIVEKSNDTAESVIEASSFSDAVKASLREFAEYREERKQPLTAKAAEKAINVLRSFPDDETRIKSIDQSILNNWRGLFDVKGSFGSGSNDKRGMVQAHYEESYVPF</sequence>
<name>A0A345MKF3_9CAUD</name>
<organism evidence="1 2">
    <name type="scientific">Eggerthella phage PMBT5</name>
    <dbReference type="NCBI Taxonomy" id="2283015"/>
    <lineage>
        <taxon>Viruses</taxon>
        <taxon>Duplodnaviria</taxon>
        <taxon>Heunggongvirae</taxon>
        <taxon>Uroviricota</taxon>
        <taxon>Caudoviricetes</taxon>
        <taxon>Lentavirus</taxon>
        <taxon>Lentavirus PMBT5</taxon>
    </lineage>
</organism>
<protein>
    <submittedName>
        <fullName evidence="1">Uncharacterized protein</fullName>
    </submittedName>
</protein>
<reference evidence="1 2" key="1">
    <citation type="submission" date="2018-07" db="EMBL/GenBank/DDBJ databases">
        <title>Complete genome of the first Eggerthella lenta phage.</title>
        <authorList>
            <person name="Koberg S."/>
            <person name="Brinks E."/>
        </authorList>
    </citation>
    <scope>NUCLEOTIDE SEQUENCE [LARGE SCALE GENOMIC DNA]</scope>
</reference>
<evidence type="ECO:0000313" key="1">
    <source>
        <dbReference type="EMBL" id="AXH71816.1"/>
    </source>
</evidence>
<dbReference type="KEGG" id="vg:54998196"/>
<dbReference type="GeneID" id="54998196"/>
<keyword evidence="2" id="KW-1185">Reference proteome</keyword>
<dbReference type="EMBL" id="MH626557">
    <property type="protein sequence ID" value="AXH71816.1"/>
    <property type="molecule type" value="Genomic_DNA"/>
</dbReference>
<dbReference type="RefSeq" id="YP_009807318.1">
    <property type="nucleotide sequence ID" value="NC_048022.1"/>
</dbReference>
<evidence type="ECO:0000313" key="2">
    <source>
        <dbReference type="Proteomes" id="UP000258104"/>
    </source>
</evidence>